<organism evidence="2 3">
    <name type="scientific">Triparma retinervis</name>
    <dbReference type="NCBI Taxonomy" id="2557542"/>
    <lineage>
        <taxon>Eukaryota</taxon>
        <taxon>Sar</taxon>
        <taxon>Stramenopiles</taxon>
        <taxon>Ochrophyta</taxon>
        <taxon>Bolidophyceae</taxon>
        <taxon>Parmales</taxon>
        <taxon>Triparmaceae</taxon>
        <taxon>Triparma</taxon>
    </lineage>
</organism>
<dbReference type="InterPro" id="IPR027417">
    <property type="entry name" value="P-loop_NTPase"/>
</dbReference>
<evidence type="ECO:0000313" key="2">
    <source>
        <dbReference type="EMBL" id="GMI20663.1"/>
    </source>
</evidence>
<dbReference type="Gene3D" id="1.20.5.170">
    <property type="match status" value="1"/>
</dbReference>
<dbReference type="Proteomes" id="UP001165082">
    <property type="component" value="Unassembled WGS sequence"/>
</dbReference>
<dbReference type="InterPro" id="IPR005129">
    <property type="entry name" value="GTPase_ArgK"/>
</dbReference>
<sequence length="402" mass="43202">MFCLGYLVKPNSRRFWGAQTVPGAARYFTSSRFLSSQNQVATREGLTARTTGILSTLIDSGASRQDRRLALSRAVTLIESTEARRKEQASILLQAISDASLAGSSSDSSPPSASGGAFRVGFAGPPGAGKSSFIEKFGLHVLGADADGKPTRSLASEPSGGVTFSPSTMAVLSIDPSSSYSGGSILGDKTRMPELSRHPDCFIRPSPTSTNLGGINAYTNDVIQLCQAGGYGLVVVETVGVGQSEVEVDKAVDMLILLVPPGGGDELQGVKKGIVEVADMLIVNKADGALLTTARHTCADYRGAVKWQGRGKSDIREGWKVPVLMASAKENTGVDKVWEQVMKFKEVQSKNGGLEEKRRRQGKYWMWKQVQEIIRLKTERDDDLKERANMLDRALMEGKVTP</sequence>
<dbReference type="AlphaFoldDB" id="A0A9W7L129"/>
<dbReference type="SUPFAM" id="SSF52540">
    <property type="entry name" value="P-loop containing nucleoside triphosphate hydrolases"/>
    <property type="match status" value="1"/>
</dbReference>
<comment type="caution">
    <text evidence="2">The sequence shown here is derived from an EMBL/GenBank/DDBJ whole genome shotgun (WGS) entry which is preliminary data.</text>
</comment>
<dbReference type="Gene3D" id="3.40.50.300">
    <property type="entry name" value="P-loop containing nucleotide triphosphate hydrolases"/>
    <property type="match status" value="1"/>
</dbReference>
<name>A0A9W7L129_9STRA</name>
<dbReference type="OrthoDB" id="1476984at2759"/>
<evidence type="ECO:0000256" key="1">
    <source>
        <dbReference type="ARBA" id="ARBA00009625"/>
    </source>
</evidence>
<gene>
    <name evidence="2" type="ORF">TrRE_jg9731</name>
</gene>
<comment type="similarity">
    <text evidence="1">Belongs to the SIMIBI class G3E GTPase family. ArgK/MeaB subfamily.</text>
</comment>
<accession>A0A9W7L129</accession>
<dbReference type="GO" id="GO:0003924">
    <property type="term" value="F:GTPase activity"/>
    <property type="evidence" value="ECO:0007669"/>
    <property type="project" value="InterPro"/>
</dbReference>
<dbReference type="CDD" id="cd03114">
    <property type="entry name" value="MMAA-like"/>
    <property type="match status" value="1"/>
</dbReference>
<dbReference type="GO" id="GO:0005737">
    <property type="term" value="C:cytoplasm"/>
    <property type="evidence" value="ECO:0007669"/>
    <property type="project" value="TreeGrafter"/>
</dbReference>
<reference evidence="2" key="1">
    <citation type="submission" date="2022-07" db="EMBL/GenBank/DDBJ databases">
        <title>Genome analysis of Parmales, a sister group of diatoms, reveals the evolutionary specialization of diatoms from phago-mixotrophs to photoautotrophs.</title>
        <authorList>
            <person name="Ban H."/>
            <person name="Sato S."/>
            <person name="Yoshikawa S."/>
            <person name="Kazumasa Y."/>
            <person name="Nakamura Y."/>
            <person name="Ichinomiya M."/>
            <person name="Saitoh K."/>
            <person name="Sato N."/>
            <person name="Blanc-Mathieu R."/>
            <person name="Endo H."/>
            <person name="Kuwata A."/>
            <person name="Ogata H."/>
        </authorList>
    </citation>
    <scope>NUCLEOTIDE SEQUENCE</scope>
</reference>
<feature type="non-terminal residue" evidence="2">
    <location>
        <position position="1"/>
    </location>
</feature>
<evidence type="ECO:0000313" key="3">
    <source>
        <dbReference type="Proteomes" id="UP001165082"/>
    </source>
</evidence>
<proteinExistence type="inferred from homology"/>
<keyword evidence="3" id="KW-1185">Reference proteome</keyword>
<dbReference type="Pfam" id="PF03308">
    <property type="entry name" value="MeaB"/>
    <property type="match status" value="1"/>
</dbReference>
<dbReference type="GO" id="GO:0005525">
    <property type="term" value="F:GTP binding"/>
    <property type="evidence" value="ECO:0007669"/>
    <property type="project" value="InterPro"/>
</dbReference>
<dbReference type="PANTHER" id="PTHR23408">
    <property type="entry name" value="METHYLMALONYL-COA MUTASE"/>
    <property type="match status" value="1"/>
</dbReference>
<dbReference type="Gene3D" id="1.10.287.130">
    <property type="match status" value="1"/>
</dbReference>
<dbReference type="EMBL" id="BRXZ01008061">
    <property type="protein sequence ID" value="GMI20663.1"/>
    <property type="molecule type" value="Genomic_DNA"/>
</dbReference>
<protein>
    <submittedName>
        <fullName evidence="2">Uncharacterized protein</fullName>
    </submittedName>
</protein>
<dbReference type="PANTHER" id="PTHR23408:SF3">
    <property type="entry name" value="METHYLMALONIC ACIDURIA TYPE A PROTEIN, MITOCHONDRIAL"/>
    <property type="match status" value="1"/>
</dbReference>